<dbReference type="Pfam" id="PF09956">
    <property type="entry name" value="Phage_cement_2"/>
    <property type="match status" value="1"/>
</dbReference>
<gene>
    <name evidence="1" type="ORF">SIID45300_00102</name>
</gene>
<comment type="caution">
    <text evidence="1">The sequence shown here is derived from an EMBL/GenBank/DDBJ whole genome shotgun (WGS) entry which is preliminary data.</text>
</comment>
<dbReference type="RefSeq" id="WP_420903516.1">
    <property type="nucleotide sequence ID" value="NZ_BAAFGK010000001.1"/>
</dbReference>
<dbReference type="InterPro" id="IPR011231">
    <property type="entry name" value="Phage_VT1-Sakai_H0018"/>
</dbReference>
<evidence type="ECO:0000313" key="1">
    <source>
        <dbReference type="EMBL" id="GAB0055805.1"/>
    </source>
</evidence>
<sequence>MSQQNIAVLTLTVIASETISACRAVDFDGAAIAAQGGKAMGIAMSAATSGAALAVVTHGTAVAETGAAITRGQALIADAQGRVIPATSGLHIAAGAIPVTSTAANGAILEGGDPPEFILGDALQPAAGAGDFIEILLRR</sequence>
<dbReference type="Proteomes" id="UP001628193">
    <property type="component" value="Unassembled WGS sequence"/>
</dbReference>
<reference evidence="1 2" key="2">
    <citation type="submission" date="2024-09" db="EMBL/GenBank/DDBJ databases">
        <title>Draft genome sequence of Candidatus Magnetaquicoccaceae bacterium FCR-1.</title>
        <authorList>
            <person name="Shimoshige H."/>
            <person name="Shimamura S."/>
            <person name="Taoka A."/>
            <person name="Kobayashi H."/>
            <person name="Maekawa T."/>
        </authorList>
    </citation>
    <scope>NUCLEOTIDE SEQUENCE [LARGE SCALE GENOMIC DNA]</scope>
    <source>
        <strain evidence="1 2">FCR-1</strain>
    </source>
</reference>
<proteinExistence type="predicted"/>
<keyword evidence="2" id="KW-1185">Reference proteome</keyword>
<name>A0ABQ0C517_9PROT</name>
<dbReference type="EMBL" id="BAAFGK010000001">
    <property type="protein sequence ID" value="GAB0055805.1"/>
    <property type="molecule type" value="Genomic_DNA"/>
</dbReference>
<accession>A0ABQ0C517</accession>
<protein>
    <recommendedName>
        <fullName evidence="3">DUF2190 domain-containing protein</fullName>
    </recommendedName>
</protein>
<evidence type="ECO:0000313" key="2">
    <source>
        <dbReference type="Proteomes" id="UP001628193"/>
    </source>
</evidence>
<reference evidence="1 2" key="1">
    <citation type="submission" date="2024-05" db="EMBL/GenBank/DDBJ databases">
        <authorList>
            <consortium name="Candidatus Magnetaquicoccaceae bacterium FCR-1 genome sequencing consortium"/>
            <person name="Shimoshige H."/>
            <person name="Shimamura S."/>
            <person name="Taoka A."/>
            <person name="Kobayashi H."/>
            <person name="Maekawa T."/>
        </authorList>
    </citation>
    <scope>NUCLEOTIDE SEQUENCE [LARGE SCALE GENOMIC DNA]</scope>
    <source>
        <strain evidence="1 2">FCR-1</strain>
    </source>
</reference>
<organism evidence="1 2">
    <name type="scientific">Candidatus Magnetaquiglobus chichijimensis</name>
    <dbReference type="NCBI Taxonomy" id="3141448"/>
    <lineage>
        <taxon>Bacteria</taxon>
        <taxon>Pseudomonadati</taxon>
        <taxon>Pseudomonadota</taxon>
        <taxon>Magnetococcia</taxon>
        <taxon>Magnetococcales</taxon>
        <taxon>Candidatus Magnetaquicoccaceae</taxon>
        <taxon>Candidatus Magnetaquiglobus</taxon>
    </lineage>
</organism>
<evidence type="ECO:0008006" key="3">
    <source>
        <dbReference type="Google" id="ProtNLM"/>
    </source>
</evidence>